<name>A0ABW3CCD6_9ACTN</name>
<reference evidence="2" key="1">
    <citation type="journal article" date="2019" name="Int. J. Syst. Evol. Microbiol.">
        <title>The Global Catalogue of Microorganisms (GCM) 10K type strain sequencing project: providing services to taxonomists for standard genome sequencing and annotation.</title>
        <authorList>
            <consortium name="The Broad Institute Genomics Platform"/>
            <consortium name="The Broad Institute Genome Sequencing Center for Infectious Disease"/>
            <person name="Wu L."/>
            <person name="Ma J."/>
        </authorList>
    </citation>
    <scope>NUCLEOTIDE SEQUENCE [LARGE SCALE GENOMIC DNA]</scope>
    <source>
        <strain evidence="2">JCM 31696</strain>
    </source>
</reference>
<protein>
    <submittedName>
        <fullName evidence="1">Transcriptional regulator</fullName>
    </submittedName>
</protein>
<dbReference type="Proteomes" id="UP001597083">
    <property type="component" value="Unassembled WGS sequence"/>
</dbReference>
<keyword evidence="2" id="KW-1185">Reference proteome</keyword>
<organism evidence="1 2">
    <name type="scientific">Actinomadura adrarensis</name>
    <dbReference type="NCBI Taxonomy" id="1819600"/>
    <lineage>
        <taxon>Bacteria</taxon>
        <taxon>Bacillati</taxon>
        <taxon>Actinomycetota</taxon>
        <taxon>Actinomycetes</taxon>
        <taxon>Streptosporangiales</taxon>
        <taxon>Thermomonosporaceae</taxon>
        <taxon>Actinomadura</taxon>
    </lineage>
</organism>
<proteinExistence type="predicted"/>
<comment type="caution">
    <text evidence="1">The sequence shown here is derived from an EMBL/GenBank/DDBJ whole genome shotgun (WGS) entry which is preliminary data.</text>
</comment>
<sequence>TRVTGPFGGWELTGTGRAADTERITAELDASGARPVVARVYDGFLPLNRELLDLCTTWQLRPADGSHDSRVLNVLADFHRRADEAVCRDLSAVLHRFSRYRVRLSTALVRAKAGEHQYVVDDLAAYHTVWFQLHEDMLATLGLERT</sequence>
<dbReference type="EMBL" id="JBHTIR010001078">
    <property type="protein sequence ID" value="MFD0852118.1"/>
    <property type="molecule type" value="Genomic_DNA"/>
</dbReference>
<evidence type="ECO:0000313" key="1">
    <source>
        <dbReference type="EMBL" id="MFD0852118.1"/>
    </source>
</evidence>
<accession>A0ABW3CCD6</accession>
<feature type="non-terminal residue" evidence="1">
    <location>
        <position position="1"/>
    </location>
</feature>
<gene>
    <name evidence="1" type="ORF">ACFQ07_07795</name>
</gene>
<evidence type="ECO:0000313" key="2">
    <source>
        <dbReference type="Proteomes" id="UP001597083"/>
    </source>
</evidence>